<protein>
    <recommendedName>
        <fullName evidence="10">Molybdenum transport system permease</fullName>
    </recommendedName>
</protein>
<name>A0A0H3KD49_SYNP6</name>
<evidence type="ECO:0000256" key="10">
    <source>
        <dbReference type="RuleBase" id="RU365097"/>
    </source>
</evidence>
<dbReference type="CDD" id="cd06261">
    <property type="entry name" value="TM_PBP2"/>
    <property type="match status" value="1"/>
</dbReference>
<keyword evidence="12" id="KW-0547">Nucleotide-binding</keyword>
<evidence type="ECO:0000256" key="1">
    <source>
        <dbReference type="ARBA" id="ARBA00004651"/>
    </source>
</evidence>
<evidence type="ECO:0000256" key="6">
    <source>
        <dbReference type="ARBA" id="ARBA00022692"/>
    </source>
</evidence>
<dbReference type="PANTHER" id="PTHR30183:SF3">
    <property type="entry name" value="MOLYBDENUM TRANSPORT SYSTEM PERMEASE PROTEIN MODB"/>
    <property type="match status" value="1"/>
</dbReference>
<dbReference type="Proteomes" id="UP000001175">
    <property type="component" value="Chromosome"/>
</dbReference>
<dbReference type="NCBIfam" id="TIGR02141">
    <property type="entry name" value="modB_ABC"/>
    <property type="match status" value="1"/>
</dbReference>
<feature type="transmembrane region" description="Helical" evidence="9">
    <location>
        <begin position="135"/>
        <end position="157"/>
    </location>
</feature>
<feature type="transmembrane region" description="Helical" evidence="9">
    <location>
        <begin position="87"/>
        <end position="107"/>
    </location>
</feature>
<evidence type="ECO:0000256" key="5">
    <source>
        <dbReference type="ARBA" id="ARBA00022505"/>
    </source>
</evidence>
<dbReference type="SUPFAM" id="SSF161098">
    <property type="entry name" value="MetI-like"/>
    <property type="match status" value="1"/>
</dbReference>
<dbReference type="Pfam" id="PF00528">
    <property type="entry name" value="BPD_transp_1"/>
    <property type="match status" value="1"/>
</dbReference>
<dbReference type="InterPro" id="IPR000515">
    <property type="entry name" value="MetI-like"/>
</dbReference>
<evidence type="ECO:0000256" key="9">
    <source>
        <dbReference type="RuleBase" id="RU363032"/>
    </source>
</evidence>
<feature type="transmembrane region" description="Helical" evidence="9">
    <location>
        <begin position="196"/>
        <end position="217"/>
    </location>
</feature>
<dbReference type="eggNOG" id="COG4149">
    <property type="taxonomic scope" value="Bacteria"/>
</dbReference>
<keyword evidence="12" id="KW-0067">ATP-binding</keyword>
<comment type="function">
    <text evidence="10">Part of the binding-protein-dependent transport system for molybdenum; probably responsible for the translocation of the substrate across the membrane.</text>
</comment>
<dbReference type="AlphaFoldDB" id="A0A0H3KD49"/>
<organism evidence="12 13">
    <name type="scientific">Synechococcus sp. (strain ATCC 27144 / PCC 6301 / SAUG 1402/1)</name>
    <name type="common">Anacystis nidulans</name>
    <dbReference type="NCBI Taxonomy" id="269084"/>
    <lineage>
        <taxon>Bacteria</taxon>
        <taxon>Bacillati</taxon>
        <taxon>Cyanobacteriota</taxon>
        <taxon>Cyanophyceae</taxon>
        <taxon>Synechococcales</taxon>
        <taxon>Synechococcaceae</taxon>
        <taxon>Synechococcus</taxon>
    </lineage>
</organism>
<evidence type="ECO:0000256" key="7">
    <source>
        <dbReference type="ARBA" id="ARBA00022989"/>
    </source>
</evidence>
<dbReference type="GO" id="GO:0005886">
    <property type="term" value="C:plasma membrane"/>
    <property type="evidence" value="ECO:0007669"/>
    <property type="project" value="UniProtKB-SubCell"/>
</dbReference>
<dbReference type="KEGG" id="syc:syc2518_d"/>
<sequence>MTEVLSLLTPLWVSLKVALSSTLVVLGVGTLAGYQMSRYRGRSRSLIEGCLIAPLIMPPTVVGFILLMVLGKSSVIGQFLARYDLQIIFTTTGAAIAASIVAFPLMYRAALGAFEQIDALLLDAARLDGASEVEVFFCIALPSAWPGILAGTVLTFARALGEFGATLMVAGNIPGQTQTMPMAIYFAVEAGQTQEAWFWTVIILGTAYCGIVAVNAWQALR</sequence>
<dbReference type="Gene3D" id="1.10.3720.10">
    <property type="entry name" value="MetI-like"/>
    <property type="match status" value="1"/>
</dbReference>
<evidence type="ECO:0000256" key="8">
    <source>
        <dbReference type="ARBA" id="ARBA00023136"/>
    </source>
</evidence>
<dbReference type="PROSITE" id="PS50928">
    <property type="entry name" value="ABC_TM1"/>
    <property type="match status" value="1"/>
</dbReference>
<proteinExistence type="inferred from homology"/>
<keyword evidence="7 9" id="KW-1133">Transmembrane helix</keyword>
<feature type="transmembrane region" description="Helical" evidence="9">
    <location>
        <begin position="46"/>
        <end position="67"/>
    </location>
</feature>
<evidence type="ECO:0000256" key="2">
    <source>
        <dbReference type="ARBA" id="ARBA00007069"/>
    </source>
</evidence>
<feature type="domain" description="ABC transmembrane type-1" evidence="11">
    <location>
        <begin position="11"/>
        <end position="219"/>
    </location>
</feature>
<dbReference type="GO" id="GO:0015098">
    <property type="term" value="F:molybdate ion transmembrane transporter activity"/>
    <property type="evidence" value="ECO:0007669"/>
    <property type="project" value="UniProtKB-UniRule"/>
</dbReference>
<dbReference type="PANTHER" id="PTHR30183">
    <property type="entry name" value="MOLYBDENUM TRANSPORT SYSTEM PERMEASE PROTEIN MODB"/>
    <property type="match status" value="1"/>
</dbReference>
<feature type="transmembrane region" description="Helical" evidence="9">
    <location>
        <begin position="12"/>
        <end position="34"/>
    </location>
</feature>
<comment type="similarity">
    <text evidence="2 10">Belongs to the binding-protein-dependent transport system permease family. CysTW subfamily.</text>
</comment>
<dbReference type="GO" id="GO:0005524">
    <property type="term" value="F:ATP binding"/>
    <property type="evidence" value="ECO:0007669"/>
    <property type="project" value="UniProtKB-KW"/>
</dbReference>
<reference evidence="12 13" key="1">
    <citation type="journal article" date="2007" name="Photosyn. Res.">
        <title>Complete nucleotide sequence of the freshwater unicellular cyanobacterium Synechococcus elongatus PCC 6301 chromosome: gene content and organization.</title>
        <authorList>
            <person name="Sugita C."/>
            <person name="Ogata K."/>
            <person name="Shikata M."/>
            <person name="Jikuya H."/>
            <person name="Takano J."/>
            <person name="Furumichi M."/>
            <person name="Kanehisa M."/>
            <person name="Omata T."/>
            <person name="Sugiura M."/>
            <person name="Sugita M."/>
        </authorList>
    </citation>
    <scope>NUCLEOTIDE SEQUENCE [LARGE SCALE GENOMIC DNA]</scope>
    <source>
        <strain evidence="13">ATCC 27144 / PCC 6301 / SAUG 1402/1</strain>
    </source>
</reference>
<dbReference type="InterPro" id="IPR035906">
    <property type="entry name" value="MetI-like_sf"/>
</dbReference>
<dbReference type="EMBL" id="AP008231">
    <property type="protein sequence ID" value="BAD80708.1"/>
    <property type="molecule type" value="Genomic_DNA"/>
</dbReference>
<evidence type="ECO:0000259" key="11">
    <source>
        <dbReference type="PROSITE" id="PS50928"/>
    </source>
</evidence>
<keyword evidence="6 9" id="KW-0812">Transmembrane</keyword>
<keyword evidence="3 9" id="KW-0813">Transport</keyword>
<dbReference type="InterPro" id="IPR011867">
    <property type="entry name" value="ModB_ABC"/>
</dbReference>
<evidence type="ECO:0000256" key="4">
    <source>
        <dbReference type="ARBA" id="ARBA00022475"/>
    </source>
</evidence>
<evidence type="ECO:0000256" key="3">
    <source>
        <dbReference type="ARBA" id="ARBA00022448"/>
    </source>
</evidence>
<evidence type="ECO:0000313" key="13">
    <source>
        <dbReference type="Proteomes" id="UP000001175"/>
    </source>
</evidence>
<evidence type="ECO:0000313" key="12">
    <source>
        <dbReference type="EMBL" id="BAD80708.1"/>
    </source>
</evidence>
<keyword evidence="8 9" id="KW-0472">Membrane</keyword>
<comment type="subcellular location">
    <subcellularLocation>
        <location evidence="1 9">Cell membrane</location>
        <topology evidence="1 9">Multi-pass membrane protein</topology>
    </subcellularLocation>
</comment>
<keyword evidence="4 10" id="KW-1003">Cell membrane</keyword>
<gene>
    <name evidence="12" type="ordered locus">syc2518_d</name>
</gene>
<accession>A0A0H3KD49</accession>
<keyword evidence="5 10" id="KW-0500">Molybdenum</keyword>